<evidence type="ECO:0000313" key="1">
    <source>
        <dbReference type="EMBL" id="RBB35990.1"/>
    </source>
</evidence>
<comment type="caution">
    <text evidence="1">The sequence shown here is derived from an EMBL/GenBank/DDBJ whole genome shotgun (WGS) entry which is preliminary data.</text>
</comment>
<evidence type="ECO:0000313" key="2">
    <source>
        <dbReference type="Proteomes" id="UP000252458"/>
    </source>
</evidence>
<organism evidence="1 2">
    <name type="scientific">Burkholderia reimsis</name>
    <dbReference type="NCBI Taxonomy" id="2234132"/>
    <lineage>
        <taxon>Bacteria</taxon>
        <taxon>Pseudomonadati</taxon>
        <taxon>Pseudomonadota</taxon>
        <taxon>Betaproteobacteria</taxon>
        <taxon>Burkholderiales</taxon>
        <taxon>Burkholderiaceae</taxon>
        <taxon>Burkholderia</taxon>
    </lineage>
</organism>
<sequence>MVAPAVLGSRIAVLATACVSNDLHALRRQMDALPLNSRLPPCVLLYEKDVGEYRTSPLQLDERRRQHSDDEPLADSRDLMVRYRRMPFCSLGFVHEGVLRATRREA</sequence>
<name>A0A365QQZ4_9BURK</name>
<dbReference type="EMBL" id="QMFZ01000026">
    <property type="protein sequence ID" value="RBB35990.1"/>
    <property type="molecule type" value="Genomic_DNA"/>
</dbReference>
<accession>A0A365QQZ4</accession>
<proteinExistence type="predicted"/>
<dbReference type="Proteomes" id="UP000252458">
    <property type="component" value="Unassembled WGS sequence"/>
</dbReference>
<dbReference type="AlphaFoldDB" id="A0A365QQZ4"/>
<keyword evidence="2" id="KW-1185">Reference proteome</keyword>
<protein>
    <submittedName>
        <fullName evidence="1">Uncharacterized protein</fullName>
    </submittedName>
</protein>
<reference evidence="1 2" key="1">
    <citation type="submission" date="2018-06" db="EMBL/GenBank/DDBJ databases">
        <title>Draft genome sequence of Burkholderia reimsis strain BE51 isolated from a French agricultural soil.</title>
        <authorList>
            <person name="Esmaeel Q."/>
        </authorList>
    </citation>
    <scope>NUCLEOTIDE SEQUENCE [LARGE SCALE GENOMIC DNA]</scope>
    <source>
        <strain evidence="1 2">BE51</strain>
    </source>
</reference>
<gene>
    <name evidence="1" type="ORF">DPV79_26970</name>
</gene>